<dbReference type="SUPFAM" id="SSF52540">
    <property type="entry name" value="P-loop containing nucleoside triphosphate hydrolases"/>
    <property type="match status" value="1"/>
</dbReference>
<dbReference type="PROSITE" id="PS51194">
    <property type="entry name" value="HELICASE_CTER"/>
    <property type="match status" value="1"/>
</dbReference>
<dbReference type="InterPro" id="IPR014001">
    <property type="entry name" value="Helicase_ATP-bd"/>
</dbReference>
<dbReference type="OrthoDB" id="9815222at2"/>
<evidence type="ECO:0000256" key="4">
    <source>
        <dbReference type="ARBA" id="ARBA00022806"/>
    </source>
</evidence>
<dbReference type="NCBIfam" id="TIGR04121">
    <property type="entry name" value="DEXH_lig_assoc"/>
    <property type="match status" value="1"/>
</dbReference>
<dbReference type="CDD" id="cd18796">
    <property type="entry name" value="SF2_C_LHR"/>
    <property type="match status" value="1"/>
</dbReference>
<sequence length="822" mass="91162">MTEAGKVPPEIGAWFDARSWRVRRHQAQMLAAADAGKHALLVADTGAGKTLAGFLPTLAAFSPSRLGKDPVPEGLHTLYVSPLKALAHDVQRNLIAPIEEIGLPIRVEARSGDTPSDRKARQRARPPHVLLTTPESLSLLLSYPEAPQMFGRLQRVVIDEVHAFATGKRGDLLALSLSRLQALSPGLQRVALSATLADPDAYRGWLAPWGDIDSVALVEGEPGADPQLDILLPQEERIPWSGHAATWAIPQLIEQIRAHRTTLVFTNTRFLAEYIFQELWDANEGNLPIGIHHGSLSKEARRKVEGAMARGELRALVCTASLDLGIDWGDIDLVVQMGAPKGSSRLLQRIGRANHRLDCPSEALLVPGNRFEFLEAFAAQQAVREGQRDGETFRPGGLDVLAQHVMAAACAGPFREAELLSQVRSSLAYAWVDEAVFARVLDFVATGGYALRSYDRFRRIVREKDGSWRLTHPEHAARHRLNAGIIVDAEMLDVRFRNGRSLGKVEEGFGASLEPGDTFRFAGMDLEVESLKDLELIVRAAKRSATIPSYMGQRMPISTHLADRVREMLSDRAGWARFPDDVREWLEVQDWRSHLPAPGRLLVESFPHRDLAYTSYYTFEGWPANQSLGMLITRRMEERGLGPLGFVATDYTLVVWALKPVDDPAALLSPDILTHEFVDWVQQSYLLRRAFREVAVISGLVERQQPGKRKSGRQVTFSTDLIYDVLRKYEPDHLLIEAAWADARARMTDVARIGDLLDRAAREIDHVRLERISPLSVPALSMIGRESLPSGAADDDLLAEAESLASMAMRLDPADSDEREGD</sequence>
<keyword evidence="8" id="KW-0413">Isomerase</keyword>
<dbReference type="InterPro" id="IPR045628">
    <property type="entry name" value="Lhr_WH_dom"/>
</dbReference>
<protein>
    <submittedName>
        <fullName evidence="12">Helicase</fullName>
    </submittedName>
</protein>
<dbReference type="GO" id="GO:0005524">
    <property type="term" value="F:ATP binding"/>
    <property type="evidence" value="ECO:0007669"/>
    <property type="project" value="UniProtKB-KW"/>
</dbReference>
<dbReference type="AlphaFoldDB" id="A0A0B1ZNI6"/>
<feature type="domain" description="Helicase C-terminal" evidence="11">
    <location>
        <begin position="248"/>
        <end position="401"/>
    </location>
</feature>
<dbReference type="Pfam" id="PF00270">
    <property type="entry name" value="DEAD"/>
    <property type="match status" value="1"/>
</dbReference>
<dbReference type="GO" id="GO:0004386">
    <property type="term" value="F:helicase activity"/>
    <property type="evidence" value="ECO:0007669"/>
    <property type="project" value="UniProtKB-KW"/>
</dbReference>
<dbReference type="EMBL" id="JTDI01000002">
    <property type="protein sequence ID" value="KHK92700.1"/>
    <property type="molecule type" value="Genomic_DNA"/>
</dbReference>
<dbReference type="PROSITE" id="PS51192">
    <property type="entry name" value="HELICASE_ATP_BIND_1"/>
    <property type="match status" value="1"/>
</dbReference>
<dbReference type="InterPro" id="IPR011545">
    <property type="entry name" value="DEAD/DEAH_box_helicase_dom"/>
</dbReference>
<name>A0A0B1ZNI6_9SPHN</name>
<dbReference type="Pfam" id="PF08494">
    <property type="entry name" value="DEAD_assoc"/>
    <property type="match status" value="1"/>
</dbReference>
<accession>A0A0B1ZNI6</accession>
<dbReference type="InterPro" id="IPR027417">
    <property type="entry name" value="P-loop_NTPase"/>
</dbReference>
<proteinExistence type="inferred from homology"/>
<keyword evidence="13" id="KW-1185">Reference proteome</keyword>
<evidence type="ECO:0000256" key="2">
    <source>
        <dbReference type="ARBA" id="ARBA00022763"/>
    </source>
</evidence>
<evidence type="ECO:0000256" key="5">
    <source>
        <dbReference type="ARBA" id="ARBA00022840"/>
    </source>
</evidence>
<dbReference type="Gene3D" id="3.40.50.300">
    <property type="entry name" value="P-loop containing nucleotide triphosphate hydrolases"/>
    <property type="match status" value="2"/>
</dbReference>
<keyword evidence="2" id="KW-0227">DNA damage</keyword>
<organism evidence="12 13">
    <name type="scientific">Novosphingobium malaysiense</name>
    <dbReference type="NCBI Taxonomy" id="1348853"/>
    <lineage>
        <taxon>Bacteria</taxon>
        <taxon>Pseudomonadati</taxon>
        <taxon>Pseudomonadota</taxon>
        <taxon>Alphaproteobacteria</taxon>
        <taxon>Sphingomonadales</taxon>
        <taxon>Sphingomonadaceae</taxon>
        <taxon>Novosphingobium</taxon>
    </lineage>
</organism>
<comment type="caution">
    <text evidence="12">The sequence shown here is derived from an EMBL/GenBank/DDBJ whole genome shotgun (WGS) entry which is preliminary data.</text>
</comment>
<dbReference type="Proteomes" id="UP000031057">
    <property type="component" value="Unassembled WGS sequence"/>
</dbReference>
<keyword evidence="6" id="KW-0238">DNA-binding</keyword>
<evidence type="ECO:0000256" key="3">
    <source>
        <dbReference type="ARBA" id="ARBA00022801"/>
    </source>
</evidence>
<feature type="domain" description="Helicase ATP-binding" evidence="10">
    <location>
        <begin position="30"/>
        <end position="206"/>
    </location>
</feature>
<evidence type="ECO:0000259" key="11">
    <source>
        <dbReference type="PROSITE" id="PS51194"/>
    </source>
</evidence>
<keyword evidence="3" id="KW-0378">Hydrolase</keyword>
<dbReference type="PANTHER" id="PTHR47962:SF3">
    <property type="entry name" value="LARGE ATP-DEPENDENT HELICASE-RELATED PROTEIN"/>
    <property type="match status" value="1"/>
</dbReference>
<keyword evidence="7" id="KW-0234">DNA repair</keyword>
<keyword evidence="1" id="KW-0547">Nucleotide-binding</keyword>
<evidence type="ECO:0000313" key="12">
    <source>
        <dbReference type="EMBL" id="KHK92700.1"/>
    </source>
</evidence>
<dbReference type="PANTHER" id="PTHR47962">
    <property type="entry name" value="ATP-DEPENDENT HELICASE LHR-RELATED-RELATED"/>
    <property type="match status" value="1"/>
</dbReference>
<dbReference type="Pfam" id="PF19306">
    <property type="entry name" value="WHD_Lhr"/>
    <property type="match status" value="1"/>
</dbReference>
<dbReference type="InterPro" id="IPR017170">
    <property type="entry name" value="Lhr-like"/>
</dbReference>
<keyword evidence="5" id="KW-0067">ATP-binding</keyword>
<evidence type="ECO:0000256" key="7">
    <source>
        <dbReference type="ARBA" id="ARBA00023204"/>
    </source>
</evidence>
<evidence type="ECO:0000256" key="8">
    <source>
        <dbReference type="ARBA" id="ARBA00023235"/>
    </source>
</evidence>
<dbReference type="InterPro" id="IPR026362">
    <property type="entry name" value="DEXH_lig_assoc"/>
</dbReference>
<dbReference type="InterPro" id="IPR052511">
    <property type="entry name" value="ATP-dep_Helicase"/>
</dbReference>
<evidence type="ECO:0000256" key="1">
    <source>
        <dbReference type="ARBA" id="ARBA00022741"/>
    </source>
</evidence>
<keyword evidence="4 12" id="KW-0347">Helicase</keyword>
<comment type="similarity">
    <text evidence="9">Belongs to the Lhr helicase family. Lhr-Core subfamily.</text>
</comment>
<dbReference type="GO" id="GO:0016887">
    <property type="term" value="F:ATP hydrolysis activity"/>
    <property type="evidence" value="ECO:0007669"/>
    <property type="project" value="TreeGrafter"/>
</dbReference>
<evidence type="ECO:0000256" key="9">
    <source>
        <dbReference type="ARBA" id="ARBA00093467"/>
    </source>
</evidence>
<evidence type="ECO:0000313" key="13">
    <source>
        <dbReference type="Proteomes" id="UP000031057"/>
    </source>
</evidence>
<dbReference type="GO" id="GO:0003677">
    <property type="term" value="F:DNA binding"/>
    <property type="evidence" value="ECO:0007669"/>
    <property type="project" value="UniProtKB-KW"/>
</dbReference>
<dbReference type="GO" id="GO:0006281">
    <property type="term" value="P:DNA repair"/>
    <property type="evidence" value="ECO:0007669"/>
    <property type="project" value="UniProtKB-KW"/>
</dbReference>
<dbReference type="STRING" id="1348853.LK12_05855"/>
<dbReference type="InterPro" id="IPR001650">
    <property type="entry name" value="Helicase_C-like"/>
</dbReference>
<dbReference type="SMART" id="SM00490">
    <property type="entry name" value="HELICc"/>
    <property type="match status" value="1"/>
</dbReference>
<reference evidence="12 13" key="1">
    <citation type="submission" date="2014-10" db="EMBL/GenBank/DDBJ databases">
        <title>Genome sequence of Novosphingobium malaysiense MUSC 273(T).</title>
        <authorList>
            <person name="Lee L.-H."/>
        </authorList>
    </citation>
    <scope>NUCLEOTIDE SEQUENCE [LARGE SCALE GENOMIC DNA]</scope>
    <source>
        <strain evidence="12 13">MUSC 273</strain>
    </source>
</reference>
<gene>
    <name evidence="12" type="ORF">LK12_05855</name>
</gene>
<dbReference type="PIRSF" id="PIRSF037307">
    <property type="entry name" value="Lhr-like_helic_prd"/>
    <property type="match status" value="1"/>
</dbReference>
<dbReference type="Pfam" id="PF00271">
    <property type="entry name" value="Helicase_C"/>
    <property type="match status" value="1"/>
</dbReference>
<dbReference type="RefSeq" id="WP_039281556.1">
    <property type="nucleotide sequence ID" value="NZ_JTDI01000002.1"/>
</dbReference>
<evidence type="ECO:0000256" key="6">
    <source>
        <dbReference type="ARBA" id="ARBA00023125"/>
    </source>
</evidence>
<dbReference type="SMART" id="SM00487">
    <property type="entry name" value="DEXDc"/>
    <property type="match status" value="1"/>
</dbReference>
<evidence type="ECO:0000259" key="10">
    <source>
        <dbReference type="PROSITE" id="PS51192"/>
    </source>
</evidence>
<dbReference type="InterPro" id="IPR013701">
    <property type="entry name" value="Lhr-like_DEAD/DEAH_assoc"/>
</dbReference>